<gene>
    <name evidence="3" type="ORF">HIM_03398</name>
</gene>
<feature type="transmembrane region" description="Helical" evidence="2">
    <location>
        <begin position="896"/>
        <end position="918"/>
    </location>
</feature>
<accession>A0A0F8A2K8</accession>
<feature type="compositionally biased region" description="Polar residues" evidence="1">
    <location>
        <begin position="475"/>
        <end position="497"/>
    </location>
</feature>
<feature type="compositionally biased region" description="Basic and acidic residues" evidence="1">
    <location>
        <begin position="672"/>
        <end position="694"/>
    </location>
</feature>
<feature type="compositionally biased region" description="Basic and acidic residues" evidence="1">
    <location>
        <begin position="395"/>
        <end position="410"/>
    </location>
</feature>
<feature type="compositionally biased region" description="Basic and acidic residues" evidence="1">
    <location>
        <begin position="321"/>
        <end position="331"/>
    </location>
</feature>
<dbReference type="Proteomes" id="UP000054481">
    <property type="component" value="Unassembled WGS sequence"/>
</dbReference>
<feature type="compositionally biased region" description="Basic and acidic residues" evidence="1">
    <location>
        <begin position="546"/>
        <end position="575"/>
    </location>
</feature>
<protein>
    <submittedName>
        <fullName evidence="3">Uncharacterized protein</fullName>
    </submittedName>
</protein>
<keyword evidence="4" id="KW-1185">Reference proteome</keyword>
<feature type="compositionally biased region" description="Basic and acidic residues" evidence="1">
    <location>
        <begin position="285"/>
        <end position="296"/>
    </location>
</feature>
<feature type="compositionally biased region" description="Polar residues" evidence="1">
    <location>
        <begin position="599"/>
        <end position="615"/>
    </location>
</feature>
<evidence type="ECO:0000313" key="4">
    <source>
        <dbReference type="Proteomes" id="UP000054481"/>
    </source>
</evidence>
<feature type="region of interest" description="Disordered" evidence="1">
    <location>
        <begin position="395"/>
        <end position="414"/>
    </location>
</feature>
<reference evidence="3 4" key="1">
    <citation type="journal article" date="2014" name="Genome Biol. Evol.">
        <title>Comparative genomics and transcriptomics analyses reveal divergent lifestyle features of nematode endoparasitic fungus Hirsutella minnesotensis.</title>
        <authorList>
            <person name="Lai Y."/>
            <person name="Liu K."/>
            <person name="Zhang X."/>
            <person name="Zhang X."/>
            <person name="Li K."/>
            <person name="Wang N."/>
            <person name="Shu C."/>
            <person name="Wu Y."/>
            <person name="Wang C."/>
            <person name="Bushley K.E."/>
            <person name="Xiang M."/>
            <person name="Liu X."/>
        </authorList>
    </citation>
    <scope>NUCLEOTIDE SEQUENCE [LARGE SCALE GENOMIC DNA]</scope>
    <source>
        <strain evidence="3 4">3608</strain>
    </source>
</reference>
<feature type="compositionally biased region" description="Polar residues" evidence="1">
    <location>
        <begin position="237"/>
        <end position="251"/>
    </location>
</feature>
<feature type="region of interest" description="Disordered" evidence="1">
    <location>
        <begin position="132"/>
        <end position="356"/>
    </location>
</feature>
<keyword evidence="2" id="KW-0812">Transmembrane</keyword>
<evidence type="ECO:0000256" key="1">
    <source>
        <dbReference type="SAM" id="MobiDB-lite"/>
    </source>
</evidence>
<feature type="compositionally biased region" description="Polar residues" evidence="1">
    <location>
        <begin position="197"/>
        <end position="215"/>
    </location>
</feature>
<proteinExistence type="predicted"/>
<dbReference type="OrthoDB" id="3946750at2759"/>
<feature type="region of interest" description="Disordered" evidence="1">
    <location>
        <begin position="420"/>
        <end position="694"/>
    </location>
</feature>
<organism evidence="3 4">
    <name type="scientific">Hirsutella minnesotensis 3608</name>
    <dbReference type="NCBI Taxonomy" id="1043627"/>
    <lineage>
        <taxon>Eukaryota</taxon>
        <taxon>Fungi</taxon>
        <taxon>Dikarya</taxon>
        <taxon>Ascomycota</taxon>
        <taxon>Pezizomycotina</taxon>
        <taxon>Sordariomycetes</taxon>
        <taxon>Hypocreomycetidae</taxon>
        <taxon>Hypocreales</taxon>
        <taxon>Ophiocordycipitaceae</taxon>
        <taxon>Hirsutella</taxon>
    </lineage>
</organism>
<dbReference type="AlphaFoldDB" id="A0A0F8A2K8"/>
<evidence type="ECO:0000256" key="2">
    <source>
        <dbReference type="SAM" id="Phobius"/>
    </source>
</evidence>
<dbReference type="EMBL" id="KQ030508">
    <property type="protein sequence ID" value="KJZ77077.1"/>
    <property type="molecule type" value="Genomic_DNA"/>
</dbReference>
<feature type="compositionally biased region" description="Basic and acidic residues" evidence="1">
    <location>
        <begin position="261"/>
        <end position="271"/>
    </location>
</feature>
<feature type="compositionally biased region" description="Basic and acidic residues" evidence="1">
    <location>
        <begin position="511"/>
        <end position="523"/>
    </location>
</feature>
<name>A0A0F8A2K8_9HYPO</name>
<feature type="compositionally biased region" description="Low complexity" evidence="1">
    <location>
        <begin position="617"/>
        <end position="629"/>
    </location>
</feature>
<evidence type="ECO:0000313" key="3">
    <source>
        <dbReference type="EMBL" id="KJZ77077.1"/>
    </source>
</evidence>
<keyword evidence="2" id="KW-0472">Membrane</keyword>
<keyword evidence="2" id="KW-1133">Transmembrane helix</keyword>
<sequence>MLKATTSSSRPRLGAAAQRCATRNPILITSANNGSNQQSRGFRFCPWTSDVDAEAKRRRRLFRYKYMEALTQRPTWGEVAKKRDTKEAEDDYRPWSHRSSPVGTYLNIHMKCWPDILRPGKKSGIVDGGVADIETHSAGTGPSSDRRPPWDPFRGFRSSDPPRASTLKPASELYERHFKAKPQNTFIDPITNRRVSRTPTPSADPLTTSESQTSPVEVHKSDAAQPSSGAKGIDINESAQQQHGIEDSTGSMKGMGESCEEPSKETTRDADSSFSIGTTLPKPPTTRESRRLRTDWEETSAPVGPKKYGSVRMTSEGQLDSSKELPKRNPDLDSYGPFYWNEPGGQPKSTADESSKQYMDLDRYNKPFGVEDTMSAESERPQVAYRPKVDSIPRKVERLEGQSTYDDLHKYGPVYWNEPDGLPKSYEEARQKPSDLHEYSNRNRSPNVYMRSWVGKQTNPKYDRDKIQEEPASPQFPQSPNILMTPQTGSSTVTQTSHEMHGDQLAPFNAKHPEKLASPRSSRELVGSTRRPESGEATDSMSASEIRADVFRRVKKTNQERKKGRLDVDSNKWPDGKMGAPRSERRLTGNFVRDFPEDFSTTWSTANSTNKSTLVPSDASFQSSKFSSSTLGDLDKEVEASSMDESFPTEETKLEPALNRSARLPRASLSPREVERSESDFDTKGHADPLLSDTKDIGERQTEPVYKRHWEAEAKVPEAGSEFSTDKSARIEREPTMYKILAYDPTSDAINIAEATSSTSETPPPSSPASVLPCLSSPYKFLPYFATLRQQGYEIESGSGNVLVFRKIRAGTPGASSKLVELHHSKEAPVNPIDMMGKPVTGNFASPTGFVNYDLADRGECKTTPPFRARSVTTEEEWQQEPTQRMKPKRRVGRKIMIGTAWTFGIAYAAGVLGEYFATGGADGLGPRGL</sequence>
<feature type="compositionally biased region" description="Basic and acidic residues" evidence="1">
    <location>
        <begin position="425"/>
        <end position="441"/>
    </location>
</feature>